<dbReference type="EMBL" id="FLMQ01000056">
    <property type="protein sequence ID" value="SBP89472.1"/>
    <property type="molecule type" value="Genomic_DNA"/>
</dbReference>
<sequence length="257" mass="29374">MSELIQHLPISWRQALVKLFPRWFKPLDRSAFSQAGVMDRRTIMLPMIGDQQSKSYYDVAEMWARERLRAKKHLQEILGGQTDYGDPDHAASSFACEVGIWLRFVDVPGMAETLDDLRMWHDHWHQELARLIDLANEGQRGPVEDAMRPGRGSWSYAARRVNYLLESLWEQKVPVGLQLRLDDMPAGEWIDAALLHETAPGAALTLSLETRLDAGASVVLRDAAKPETQERRYRVKLCRPGQRGRQDQGVFIAYLVP</sequence>
<dbReference type="AlphaFoldDB" id="A0A238D8H6"/>
<accession>A0A238D8H6</accession>
<reference evidence="1 2" key="1">
    <citation type="submission" date="2016-06" db="EMBL/GenBank/DDBJ databases">
        <authorList>
            <person name="Kjaerup R.B."/>
            <person name="Dalgaard T.S."/>
            <person name="Juul-Madsen H.R."/>
        </authorList>
    </citation>
    <scope>NUCLEOTIDE SEQUENCE [LARGE SCALE GENOMIC DNA]</scope>
    <source>
        <strain evidence="1 2">DSM 16361</strain>
    </source>
</reference>
<dbReference type="RefSeq" id="WP_094161544.1">
    <property type="nucleotide sequence ID" value="NZ_LT592171.1"/>
</dbReference>
<protein>
    <submittedName>
        <fullName evidence="1">Uncharacterized protein</fullName>
    </submittedName>
</protein>
<evidence type="ECO:0000313" key="2">
    <source>
        <dbReference type="Proteomes" id="UP000214566"/>
    </source>
</evidence>
<evidence type="ECO:0000313" key="1">
    <source>
        <dbReference type="EMBL" id="SBP89472.1"/>
    </source>
</evidence>
<dbReference type="Proteomes" id="UP000214566">
    <property type="component" value="Unassembled WGS sequence"/>
</dbReference>
<name>A0A238D8H6_THIDL</name>
<proteinExistence type="predicted"/>
<organism evidence="1 2">
    <name type="scientific">Thiomonas delicata</name>
    <name type="common">Thiomonas cuprina</name>
    <dbReference type="NCBI Taxonomy" id="364030"/>
    <lineage>
        <taxon>Bacteria</taxon>
        <taxon>Pseudomonadati</taxon>
        <taxon>Pseudomonadota</taxon>
        <taxon>Betaproteobacteria</taxon>
        <taxon>Burkholderiales</taxon>
        <taxon>Thiomonas</taxon>
    </lineage>
</organism>
<gene>
    <name evidence="1" type="ORF">THIARS_71092</name>
</gene>
<keyword evidence="2" id="KW-1185">Reference proteome</keyword>
<dbReference type="OrthoDB" id="9150541at2"/>